<proteinExistence type="predicted"/>
<dbReference type="Proteomes" id="UP001597283">
    <property type="component" value="Unassembled WGS sequence"/>
</dbReference>
<reference evidence="8" key="1">
    <citation type="journal article" date="2019" name="Int. J. Syst. Evol. Microbiol.">
        <title>The Global Catalogue of Microorganisms (GCM) 10K type strain sequencing project: providing services to taxonomists for standard genome sequencing and annotation.</title>
        <authorList>
            <consortium name="The Broad Institute Genomics Platform"/>
            <consortium name="The Broad Institute Genome Sequencing Center for Infectious Disease"/>
            <person name="Wu L."/>
            <person name="Ma J."/>
        </authorList>
    </citation>
    <scope>NUCLEOTIDE SEQUENCE [LARGE SCALE GENOMIC DNA]</scope>
    <source>
        <strain evidence="8">Q85</strain>
    </source>
</reference>
<evidence type="ECO:0000259" key="6">
    <source>
        <dbReference type="Pfam" id="PF04055"/>
    </source>
</evidence>
<evidence type="ECO:0000256" key="3">
    <source>
        <dbReference type="ARBA" id="ARBA00022723"/>
    </source>
</evidence>
<dbReference type="InterPro" id="IPR007197">
    <property type="entry name" value="rSAM"/>
</dbReference>
<sequence length="652" mass="70677">MKHAAILASPEPLSIDALAMLPIDDPVVQDRLIDLIATTLDAIDAGRAWPALATLAALPPSLAELAYELLLLARFPDGSGSTADLDDASLLSLVVLTGVASERAVAMSLLNDELTRRTTPFFYAGACAARAVLAGYASLASVWPAATLADPARIATHPLDVAAHRAHVRALADRGDLRAALDALTTALSLPLGAGEKTPLGTELAVLLPIALSHGMAEAVGAWRVKLALGANTPVVVYATRLLDELPQIAAVALPEAMVAAREFLSTYAAPTRDLISPYPIIDGKPHINMLFLEVTNYCNQKCTFCPDMHREVARSWLPLEQVKALIDQIADTLHLNMLALNAYGEPLLHPDIDQIIAYVREKNMSWPTFMTTHGLTLVDKKLKQLSNNYPTGIAVSMHNDNQASYAATRSAKIGDYETLVTRVSNLARQMVNERAPCHMRLYQMVNNGHEDLKVPPEIRAAFPSNGDRVALHVRKWEAIAAEIVAQAPPEAQAIAFVTDRDFIEHAFRDAFDDHGIPMPLIEWTDVNGARQRLFMSCRPLETYANLLLEQHDDWTVEHKLLNPEPCRFLPDPSLTIFATGKLGVCCLDLNNTANFGSLSDYPSLVDALHSPEARQMFAELSNGIAVSKGCQICLGEGTARCGSKSAEMAPV</sequence>
<evidence type="ECO:0000256" key="2">
    <source>
        <dbReference type="ARBA" id="ARBA00022691"/>
    </source>
</evidence>
<dbReference type="InterPro" id="IPR050377">
    <property type="entry name" value="Radical_SAM_PqqE_MftC-like"/>
</dbReference>
<comment type="caution">
    <text evidence="7">The sequence shown here is derived from an EMBL/GenBank/DDBJ whole genome shotgun (WGS) entry which is preliminary data.</text>
</comment>
<dbReference type="Gene3D" id="3.20.20.70">
    <property type="entry name" value="Aldolase class I"/>
    <property type="match status" value="1"/>
</dbReference>
<dbReference type="EMBL" id="JBHUFC010000003">
    <property type="protein sequence ID" value="MFD1787496.1"/>
    <property type="molecule type" value="Genomic_DNA"/>
</dbReference>
<dbReference type="PANTHER" id="PTHR11228">
    <property type="entry name" value="RADICAL SAM DOMAIN PROTEIN"/>
    <property type="match status" value="1"/>
</dbReference>
<name>A0ABW4NBT5_9SPHN</name>
<evidence type="ECO:0000256" key="5">
    <source>
        <dbReference type="ARBA" id="ARBA00023014"/>
    </source>
</evidence>
<dbReference type="PANTHER" id="PTHR11228:SF7">
    <property type="entry name" value="PQQA PEPTIDE CYCLASE"/>
    <property type="match status" value="1"/>
</dbReference>
<dbReference type="SFLD" id="SFLDG01067">
    <property type="entry name" value="SPASM/twitch_domain_containing"/>
    <property type="match status" value="1"/>
</dbReference>
<keyword evidence="4" id="KW-0408">Iron</keyword>
<protein>
    <submittedName>
        <fullName evidence="7">Radical SAM/SPASM domain-containing protein</fullName>
    </submittedName>
</protein>
<comment type="cofactor">
    <cofactor evidence="1">
        <name>[4Fe-4S] cluster</name>
        <dbReference type="ChEBI" id="CHEBI:49883"/>
    </cofactor>
</comment>
<gene>
    <name evidence="7" type="ORF">ACFSC3_07920</name>
</gene>
<evidence type="ECO:0000313" key="7">
    <source>
        <dbReference type="EMBL" id="MFD1787496.1"/>
    </source>
</evidence>
<organism evidence="7 8">
    <name type="scientific">Sphingomonas floccifaciens</name>
    <dbReference type="NCBI Taxonomy" id="1844115"/>
    <lineage>
        <taxon>Bacteria</taxon>
        <taxon>Pseudomonadati</taxon>
        <taxon>Pseudomonadota</taxon>
        <taxon>Alphaproteobacteria</taxon>
        <taxon>Sphingomonadales</taxon>
        <taxon>Sphingomonadaceae</taxon>
        <taxon>Sphingomonas</taxon>
    </lineage>
</organism>
<dbReference type="InterPro" id="IPR058240">
    <property type="entry name" value="rSAM_sf"/>
</dbReference>
<evidence type="ECO:0000256" key="1">
    <source>
        <dbReference type="ARBA" id="ARBA00001966"/>
    </source>
</evidence>
<feature type="domain" description="Radical SAM core" evidence="6">
    <location>
        <begin position="294"/>
        <end position="420"/>
    </location>
</feature>
<keyword evidence="8" id="KW-1185">Reference proteome</keyword>
<dbReference type="CDD" id="cd01335">
    <property type="entry name" value="Radical_SAM"/>
    <property type="match status" value="1"/>
</dbReference>
<dbReference type="InterPro" id="IPR013785">
    <property type="entry name" value="Aldolase_TIM"/>
</dbReference>
<keyword evidence="2" id="KW-0949">S-adenosyl-L-methionine</keyword>
<dbReference type="SFLD" id="SFLDS00029">
    <property type="entry name" value="Radical_SAM"/>
    <property type="match status" value="1"/>
</dbReference>
<dbReference type="RefSeq" id="WP_380939872.1">
    <property type="nucleotide sequence ID" value="NZ_JBHUFC010000003.1"/>
</dbReference>
<evidence type="ECO:0000256" key="4">
    <source>
        <dbReference type="ARBA" id="ARBA00023004"/>
    </source>
</evidence>
<keyword evidence="5" id="KW-0411">Iron-sulfur</keyword>
<keyword evidence="3" id="KW-0479">Metal-binding</keyword>
<dbReference type="SUPFAM" id="SSF102114">
    <property type="entry name" value="Radical SAM enzymes"/>
    <property type="match status" value="1"/>
</dbReference>
<accession>A0ABW4NBT5</accession>
<dbReference type="Pfam" id="PF04055">
    <property type="entry name" value="Radical_SAM"/>
    <property type="match status" value="1"/>
</dbReference>
<evidence type="ECO:0000313" key="8">
    <source>
        <dbReference type="Proteomes" id="UP001597283"/>
    </source>
</evidence>